<keyword evidence="1" id="KW-0812">Transmembrane</keyword>
<evidence type="ECO:0000313" key="3">
    <source>
        <dbReference type="Proteomes" id="UP000297998"/>
    </source>
</evidence>
<dbReference type="PANTHER" id="PTHR36974">
    <property type="entry name" value="MEMBRANE PROTEIN-RELATED"/>
    <property type="match status" value="1"/>
</dbReference>
<dbReference type="Proteomes" id="UP000297998">
    <property type="component" value="Unassembled WGS sequence"/>
</dbReference>
<keyword evidence="1" id="KW-1133">Transmembrane helix</keyword>
<accession>A0A4Z1B3B9</accession>
<protein>
    <recommendedName>
        <fullName evidence="4">DoxX family membrane protein</fullName>
    </recommendedName>
</protein>
<dbReference type="PANTHER" id="PTHR36974:SF1">
    <property type="entry name" value="DOXX FAMILY MEMBRANE PROTEIN"/>
    <property type="match status" value="1"/>
</dbReference>
<sequence length="128" mass="14429">MQKKIKQNIARYTLGAFLIGAGISHLTIARKEFKAQVPNWVPLDKDDTVVYSGIVEITLGSAIILVSERKKEMVGKVVACFFTAVFPGNWAQYKNKRDGFGLDTDQKRLARLFMQPLLILWAIKSTNK</sequence>
<dbReference type="OrthoDB" id="9788974at2"/>
<name>A0A4Z1B3B9_9FLAO</name>
<keyword evidence="3" id="KW-1185">Reference proteome</keyword>
<feature type="transmembrane region" description="Helical" evidence="1">
    <location>
        <begin position="49"/>
        <end position="66"/>
    </location>
</feature>
<gene>
    <name evidence="2" type="ORF">E4J94_07425</name>
</gene>
<evidence type="ECO:0008006" key="4">
    <source>
        <dbReference type="Google" id="ProtNLM"/>
    </source>
</evidence>
<proteinExistence type="predicted"/>
<keyword evidence="1" id="KW-0472">Membrane</keyword>
<dbReference type="AlphaFoldDB" id="A0A4Z1B3B9"/>
<evidence type="ECO:0000313" key="2">
    <source>
        <dbReference type="EMBL" id="TGN28033.1"/>
    </source>
</evidence>
<dbReference type="EMBL" id="SRPE01000004">
    <property type="protein sequence ID" value="TGN28033.1"/>
    <property type="molecule type" value="Genomic_DNA"/>
</dbReference>
<organism evidence="2 3">
    <name type="scientific">Empedobacter tilapiae</name>
    <dbReference type="NCBI Taxonomy" id="2491114"/>
    <lineage>
        <taxon>Bacteria</taxon>
        <taxon>Pseudomonadati</taxon>
        <taxon>Bacteroidota</taxon>
        <taxon>Flavobacteriia</taxon>
        <taxon>Flavobacteriales</taxon>
        <taxon>Weeksellaceae</taxon>
        <taxon>Empedobacter</taxon>
    </lineage>
</organism>
<dbReference type="RefSeq" id="WP_135835215.1">
    <property type="nucleotide sequence ID" value="NZ_CAUQWU010000003.1"/>
</dbReference>
<reference evidence="2 3" key="1">
    <citation type="submission" date="2019-03" db="EMBL/GenBank/DDBJ databases">
        <title>Empedobacter tilapiae sp. nov., isolated from an intestine of Nile tilapia Oreochromis niloticus.</title>
        <authorList>
            <person name="Kim Y.-O."/>
            <person name="Yoon J.-H."/>
        </authorList>
    </citation>
    <scope>NUCLEOTIDE SEQUENCE [LARGE SCALE GENOMIC DNA]</scope>
    <source>
        <strain evidence="2 3">MRS2</strain>
    </source>
</reference>
<feature type="transmembrane region" description="Helical" evidence="1">
    <location>
        <begin position="12"/>
        <end position="29"/>
    </location>
</feature>
<comment type="caution">
    <text evidence="2">The sequence shown here is derived from an EMBL/GenBank/DDBJ whole genome shotgun (WGS) entry which is preliminary data.</text>
</comment>
<evidence type="ECO:0000256" key="1">
    <source>
        <dbReference type="SAM" id="Phobius"/>
    </source>
</evidence>